<feature type="domain" description="Replication protein A 70 kDa DNA-binding subunit B/D first OB fold" evidence="2">
    <location>
        <begin position="39"/>
        <end position="119"/>
    </location>
</feature>
<dbReference type="EMBL" id="CAKMRJ010005523">
    <property type="protein sequence ID" value="CAH1444640.1"/>
    <property type="molecule type" value="Genomic_DNA"/>
</dbReference>
<evidence type="ECO:0000256" key="1">
    <source>
        <dbReference type="SAM" id="MobiDB-lite"/>
    </source>
</evidence>
<comment type="caution">
    <text evidence="3">The sequence shown here is derived from an EMBL/GenBank/DDBJ whole genome shotgun (WGS) entry which is preliminary data.</text>
</comment>
<dbReference type="InterPro" id="IPR003871">
    <property type="entry name" value="RFA1B/D_OB_1st"/>
</dbReference>
<keyword evidence="4" id="KW-1185">Reference proteome</keyword>
<gene>
    <name evidence="3" type="ORF">LVIROSA_LOCUS30456</name>
</gene>
<protein>
    <recommendedName>
        <fullName evidence="2">Replication protein A 70 kDa DNA-binding subunit B/D first OB fold domain-containing protein</fullName>
    </recommendedName>
</protein>
<dbReference type="PANTHER" id="PTHR47165">
    <property type="entry name" value="OS03G0429900 PROTEIN"/>
    <property type="match status" value="1"/>
</dbReference>
<accession>A0AAU9P369</accession>
<dbReference type="Pfam" id="PF02721">
    <property type="entry name" value="DUF223"/>
    <property type="match status" value="1"/>
</dbReference>
<dbReference type="AlphaFoldDB" id="A0AAU9P369"/>
<dbReference type="SUPFAM" id="SSF50249">
    <property type="entry name" value="Nucleic acid-binding proteins"/>
    <property type="match status" value="3"/>
</dbReference>
<organism evidence="3 4">
    <name type="scientific">Lactuca virosa</name>
    <dbReference type="NCBI Taxonomy" id="75947"/>
    <lineage>
        <taxon>Eukaryota</taxon>
        <taxon>Viridiplantae</taxon>
        <taxon>Streptophyta</taxon>
        <taxon>Embryophyta</taxon>
        <taxon>Tracheophyta</taxon>
        <taxon>Spermatophyta</taxon>
        <taxon>Magnoliopsida</taxon>
        <taxon>eudicotyledons</taxon>
        <taxon>Gunneridae</taxon>
        <taxon>Pentapetalae</taxon>
        <taxon>asterids</taxon>
        <taxon>campanulids</taxon>
        <taxon>Asterales</taxon>
        <taxon>Asteraceae</taxon>
        <taxon>Cichorioideae</taxon>
        <taxon>Cichorieae</taxon>
        <taxon>Lactucinae</taxon>
        <taxon>Lactuca</taxon>
    </lineage>
</organism>
<name>A0AAU9P369_9ASTR</name>
<evidence type="ECO:0000313" key="3">
    <source>
        <dbReference type="EMBL" id="CAH1444640.1"/>
    </source>
</evidence>
<sequence length="510" mass="57664">MLSLSLAILSLQHRLLKFCIITVENLLFNHRVQSIRKISMISELALSQDDYTIKVRVIRLWRQTSWNQQLRMIGMILMDEMGSKIECNVDKPFASLQGKSFEEYGDYYIHKPTLGLNEGAIKGHEVFVTLWGMYADEINAYVSKHTSHFVLLIQCAKLKLVRDRPYVNNTYLATKLYIEDDIEEITTFKKSLQAQKGSLTSSVSRTSGSSIMYSLHDDFLQKNSFHQISAIHELNEGGCAVILGTIKMFEDTRNWYYNACKHCKSKVQIVKVSDETVNGLDQLEEKEIMVCTNEKCKDKLITAEPSFMIKVRVQGLVGVVSLTIFDREVRNILKLSAADLLSKYERFGNTSQFPIELNAMIDKKLVYKIVVKTFNVSRFGRSYNISKITDNVDIISALEKIEKKSRIEQDMDTESVNIIGSEFASQETVGCKDDTSHTTDNTPVSNIPSGISSRTVNNLNSPPTSAKRKLVDVYDLDDDVYESATKPNAPRIGDGKVGGTTKLLIPKVEK</sequence>
<dbReference type="PANTHER" id="PTHR47165:SF4">
    <property type="entry name" value="OS03G0429900 PROTEIN"/>
    <property type="match status" value="1"/>
</dbReference>
<reference evidence="3 4" key="1">
    <citation type="submission" date="2022-01" db="EMBL/GenBank/DDBJ databases">
        <authorList>
            <person name="Xiong W."/>
            <person name="Schranz E."/>
        </authorList>
    </citation>
    <scope>NUCLEOTIDE SEQUENCE [LARGE SCALE GENOMIC DNA]</scope>
</reference>
<dbReference type="Proteomes" id="UP001157418">
    <property type="component" value="Unassembled WGS sequence"/>
</dbReference>
<dbReference type="Gene3D" id="2.40.50.140">
    <property type="entry name" value="Nucleic acid-binding proteins"/>
    <property type="match status" value="3"/>
</dbReference>
<evidence type="ECO:0000313" key="4">
    <source>
        <dbReference type="Proteomes" id="UP001157418"/>
    </source>
</evidence>
<evidence type="ECO:0000259" key="2">
    <source>
        <dbReference type="Pfam" id="PF02721"/>
    </source>
</evidence>
<proteinExistence type="predicted"/>
<dbReference type="InterPro" id="IPR012340">
    <property type="entry name" value="NA-bd_OB-fold"/>
</dbReference>
<feature type="compositionally biased region" description="Polar residues" evidence="1">
    <location>
        <begin position="438"/>
        <end position="464"/>
    </location>
</feature>
<feature type="region of interest" description="Disordered" evidence="1">
    <location>
        <begin position="431"/>
        <end position="464"/>
    </location>
</feature>